<evidence type="ECO:0000256" key="10">
    <source>
        <dbReference type="SAM" id="Phobius"/>
    </source>
</evidence>
<comment type="caution">
    <text evidence="11">The sequence shown here is derived from an EMBL/GenBank/DDBJ whole genome shotgun (WGS) entry which is preliminary data.</text>
</comment>
<feature type="transmembrane region" description="Helical" evidence="10">
    <location>
        <begin position="1448"/>
        <end position="1470"/>
    </location>
</feature>
<dbReference type="GO" id="GO:0007608">
    <property type="term" value="P:sensory perception of smell"/>
    <property type="evidence" value="ECO:0007669"/>
    <property type="project" value="UniProtKB-KW"/>
</dbReference>
<dbReference type="Proteomes" id="UP001607303">
    <property type="component" value="Unassembled WGS sequence"/>
</dbReference>
<feature type="transmembrane region" description="Helical" evidence="10">
    <location>
        <begin position="1173"/>
        <end position="1193"/>
    </location>
</feature>
<feature type="transmembrane region" description="Helical" evidence="10">
    <location>
        <begin position="544"/>
        <end position="565"/>
    </location>
</feature>
<feature type="transmembrane region" description="Helical" evidence="10">
    <location>
        <begin position="740"/>
        <end position="759"/>
    </location>
</feature>
<feature type="transmembrane region" description="Helical" evidence="10">
    <location>
        <begin position="510"/>
        <end position="532"/>
    </location>
</feature>
<protein>
    <submittedName>
        <fullName evidence="11">OR4 protein</fullName>
    </submittedName>
</protein>
<feature type="transmembrane region" description="Helical" evidence="10">
    <location>
        <begin position="1379"/>
        <end position="1398"/>
    </location>
</feature>
<evidence type="ECO:0000256" key="1">
    <source>
        <dbReference type="ARBA" id="ARBA00004651"/>
    </source>
</evidence>
<keyword evidence="4 10" id="KW-0812">Transmembrane</keyword>
<feature type="transmembrane region" description="Helical" evidence="10">
    <location>
        <begin position="1695"/>
        <end position="1715"/>
    </location>
</feature>
<feature type="transmembrane region" description="Helical" evidence="10">
    <location>
        <begin position="913"/>
        <end position="936"/>
    </location>
</feature>
<dbReference type="GO" id="GO:0005886">
    <property type="term" value="C:plasma membrane"/>
    <property type="evidence" value="ECO:0007669"/>
    <property type="project" value="UniProtKB-SubCell"/>
</dbReference>
<feature type="transmembrane region" description="Helical" evidence="10">
    <location>
        <begin position="1003"/>
        <end position="1022"/>
    </location>
</feature>
<evidence type="ECO:0000256" key="3">
    <source>
        <dbReference type="ARBA" id="ARBA00022606"/>
    </source>
</evidence>
<proteinExistence type="predicted"/>
<keyword evidence="9" id="KW-0807">Transducer</keyword>
<dbReference type="PANTHER" id="PTHR21137:SF35">
    <property type="entry name" value="ODORANT RECEPTOR 19A-RELATED"/>
    <property type="match status" value="1"/>
</dbReference>
<dbReference type="Pfam" id="PF02949">
    <property type="entry name" value="7tm_6"/>
    <property type="match status" value="5"/>
</dbReference>
<feature type="transmembrane region" description="Helical" evidence="10">
    <location>
        <begin position="1554"/>
        <end position="1573"/>
    </location>
</feature>
<keyword evidence="8" id="KW-0675">Receptor</keyword>
<keyword evidence="2" id="KW-1003">Cell membrane</keyword>
<feature type="transmembrane region" description="Helical" evidence="10">
    <location>
        <begin position="222"/>
        <end position="249"/>
    </location>
</feature>
<feature type="transmembrane region" description="Helical" evidence="10">
    <location>
        <begin position="1721"/>
        <end position="1741"/>
    </location>
</feature>
<reference evidence="11 12" key="1">
    <citation type="journal article" date="2024" name="Ann. Entomol. Soc. Am.">
        <title>Genomic analyses of the southern and eastern yellowjacket wasps (Hymenoptera: Vespidae) reveal evolutionary signatures of social life.</title>
        <authorList>
            <person name="Catto M.A."/>
            <person name="Caine P.B."/>
            <person name="Orr S.E."/>
            <person name="Hunt B.G."/>
            <person name="Goodisman M.A.D."/>
        </authorList>
    </citation>
    <scope>NUCLEOTIDE SEQUENCE [LARGE SCALE GENOMIC DNA]</scope>
    <source>
        <strain evidence="11">232</strain>
        <tissue evidence="11">Head and thorax</tissue>
    </source>
</reference>
<keyword evidence="7 10" id="KW-0472">Membrane</keyword>
<dbReference type="GO" id="GO:0007165">
    <property type="term" value="P:signal transduction"/>
    <property type="evidence" value="ECO:0007669"/>
    <property type="project" value="UniProtKB-KW"/>
</dbReference>
<feature type="transmembrane region" description="Helical" evidence="10">
    <location>
        <begin position="165"/>
        <end position="183"/>
    </location>
</feature>
<feature type="transmembrane region" description="Helical" evidence="10">
    <location>
        <begin position="337"/>
        <end position="357"/>
    </location>
</feature>
<dbReference type="InterPro" id="IPR004117">
    <property type="entry name" value="7tm6_olfct_rcpt"/>
</dbReference>
<feature type="transmembrane region" description="Helical" evidence="10">
    <location>
        <begin position="1781"/>
        <end position="1801"/>
    </location>
</feature>
<feature type="transmembrane region" description="Helical" evidence="10">
    <location>
        <begin position="657"/>
        <end position="684"/>
    </location>
</feature>
<sequence>MRFTVMPNAIDIWSGGGVKQQSIAEKLRMTTRKKDEYEIEMKYLNRVCGKLLRLLGMPDRSKEASSFVEKFTKFLSLIVCYALITFFLVTTILYVIVMEKNIHVKLKKIPLVLYNVLVLIKYLCLIMRQKQIFRCMKCVEEDLKRIVNLYHRDIIVEKARYGKRFFAVICVFLHITVIFWRVYMPLVKGKIITAENVTIRPLPSPGYYFHLFDDQVSPFYEIIFFLQCAEGCVTIYTNITICTLAVNFVMHACSQLEIFINLLEASVTSTESTEKESVNEKLAVAIEHHTRIRNFLKNIESAMNPLYFVDIFGCSMTQCLLGYCLMMEWGQQSIKNVIPYIISISSLAVQIFVFCFVGEQLMLQDEKVALKTCVLEWHRIPYKKAKSIIPIIILSNHRTKITAGTVVELSLQTFGQVIKTTVAYCNIMRTIICSTDRLYWSRLETGARSQSRILKRVVGRKGRMFSKKNYDDDLRYAIEPNRYVLLSLGIRIRYSQVNKRESFLVKSSRLLLILLNLIIILYVVIPGFLHIFLKETTTYGKIRVIQPILYSSMTLAKYIVLVFCIERMDVCLKYVREDWKNAVDTYTRNTMKKKALIGRRFFIICGSLMYGSGILFRGIIPLTKGKITINENFTIRPLPCPCYFLFFDPQLSPAYEIVYFLQCLSGMVTYSITTAICGLAAFLIMHICGQLEILVTLMERIVEKTDLPSENVHAKIALAVEHQIRVRSFLRAVERTLQQICLIEIMGCTLMVCMLAYNIMTEWTNRNFAIVFMYSIALSSIICNIFILCYIGEQLTLQAEKVARKSCTLDWYNLPAKKLSDLVLMIAISNRPMKITAGNIFGLSFQTFGNVIKTAATYCNMLRAVTSGQDEDIVVRNKRSLSYSMKIPYYILRVIGVWPLRTDASVIDRFASYSMKCMCYFFFAFILIPGFLRIFLIEKSTQQKLKIFGPLCSCSTNAMKYSILLMHREKIRTCLKHIREDWTKIILQEDHELMMSQARIGRILSTMSICFIYGAGIFYRTFLPLSKGSVVVGNRTIRPLACPSYFVLFDEQKSPAYELVFFGQFLGGFTVYTVGSGVCGLAAFFIMHVCGQLGILMRKMNDIVEGNYSIEKNPNIRIAEVIRHQIRTRSFVKEVEEILQYPCMAEIMGCTSLVCLVLYYLVMEWEDSDATGLITFVLLFVSFAFNMFIFCYIGELLSEQGAKVGLTSSTLNWHCLPVKDMKCLIPVIIMSNYPLKIVAGKLMDMSLSNFNNIIKTAVGYFNILRNSRGILRVIGAWPLYKESSNVEKIYSYLVNCFCYFLFTFILVPGLLRIFLIEQNTRIRLKIFGPLCTCSINATKYSILMTRGEKIKECMKHVREDWKKVVLKKDYESMMSHAKVGRTLAVMSASFIYGAGMSYRTILPLSKGKIIIGNLTIRPLACPSYFAIFDEQKSPAYELVFFGQFLAGFVVYSVACGVCGLATFLIMHACGQLEILMRMMRNIVDGKDDTDDTDPDTRIAEVIRHQIRSRNFVKKVEEILQYMCMVEILGCTSLVCLVLYYVIMEWENSDTTGLITYFIFLLSFAFNMFIFCYLGELLSEQGIKVGITSCTLDWNRLPTRSAQSLILMILASNHPIKIVAGKLMDMSLTNFNNTSVGYFNILRSKKPQENKVFVKNGNEYYYLTYMTRCLLKMIGTWPLDGNVSTFERISHHFIKVLHCCILLFFFLPTLQYVIFISKGLRSRTRICAMLFTNFTNFFKYILLMKYNNEIKLCLWQTKEDWKNILLQQDYESMISRGKLGRYWTLFSILLTYIGIFMNRMILPLVKGKRIVNNVTIRPLPCPTYFRIFDEQKSPAYEIVFFNHVLSAYIIYTISATVFALTIYFILHACGQLEILIRKMRDIETMNLDVGNADELILEAILHQAKTRRQVICYSFIKKVAEIVQYMCLAEVAGCVFCICISLHSLAMDINSMVSIVTHTIIMVTFTYNLFILCYIGELLADQNLKVHLMSRTLDWHNLPLKSVRNLLLVILASNDAPKLVAGKVMDLTLSNFTSVSTNIL</sequence>
<evidence type="ECO:0000313" key="11">
    <source>
        <dbReference type="EMBL" id="KAL2748417.1"/>
    </source>
</evidence>
<feature type="transmembrane region" description="Helical" evidence="10">
    <location>
        <begin position="1924"/>
        <end position="1945"/>
    </location>
</feature>
<feature type="transmembrane region" description="Helical" evidence="10">
    <location>
        <begin position="1951"/>
        <end position="1974"/>
    </location>
</feature>
<dbReference type="PANTHER" id="PTHR21137">
    <property type="entry name" value="ODORANT RECEPTOR"/>
    <property type="match status" value="1"/>
</dbReference>
<feature type="transmembrane region" description="Helical" evidence="10">
    <location>
        <begin position="1138"/>
        <end position="1161"/>
    </location>
</feature>
<accession>A0ABD2CTK4</accession>
<name>A0ABD2CTK4_VESMC</name>
<keyword evidence="3" id="KW-0716">Sensory transduction</keyword>
<feature type="transmembrane region" description="Helical" evidence="10">
    <location>
        <begin position="1410"/>
        <end position="1428"/>
    </location>
</feature>
<dbReference type="EMBL" id="JAYRBN010000031">
    <property type="protein sequence ID" value="KAL2748417.1"/>
    <property type="molecule type" value="Genomic_DNA"/>
</dbReference>
<comment type="subcellular location">
    <subcellularLocation>
        <location evidence="1">Cell membrane</location>
        <topology evidence="1">Multi-pass membrane protein</topology>
    </subcellularLocation>
</comment>
<feature type="transmembrane region" description="Helical" evidence="10">
    <location>
        <begin position="601"/>
        <end position="620"/>
    </location>
</feature>
<feature type="transmembrane region" description="Helical" evidence="10">
    <location>
        <begin position="1518"/>
        <end position="1542"/>
    </location>
</feature>
<keyword evidence="12" id="KW-1185">Reference proteome</keyword>
<feature type="transmembrane region" description="Helical" evidence="10">
    <location>
        <begin position="74"/>
        <end position="97"/>
    </location>
</feature>
<evidence type="ECO:0000256" key="8">
    <source>
        <dbReference type="ARBA" id="ARBA00023170"/>
    </source>
</evidence>
<evidence type="ECO:0000256" key="2">
    <source>
        <dbReference type="ARBA" id="ARBA00022475"/>
    </source>
</evidence>
<evidence type="ECO:0000256" key="9">
    <source>
        <dbReference type="ARBA" id="ARBA00023224"/>
    </source>
</evidence>
<evidence type="ECO:0000256" key="6">
    <source>
        <dbReference type="ARBA" id="ARBA00022989"/>
    </source>
</evidence>
<evidence type="ECO:0000256" key="7">
    <source>
        <dbReference type="ARBA" id="ARBA00023136"/>
    </source>
</evidence>
<feature type="transmembrane region" description="Helical" evidence="10">
    <location>
        <begin position="771"/>
        <end position="791"/>
    </location>
</feature>
<feature type="transmembrane region" description="Helical" evidence="10">
    <location>
        <begin position="1289"/>
        <end position="1315"/>
    </location>
</feature>
<feature type="transmembrane region" description="Helical" evidence="10">
    <location>
        <begin position="306"/>
        <end position="325"/>
    </location>
</feature>
<feature type="transmembrane region" description="Helical" evidence="10">
    <location>
        <begin position="1847"/>
        <end position="1869"/>
    </location>
</feature>
<organism evidence="11 12">
    <name type="scientific">Vespula maculifrons</name>
    <name type="common">Eastern yellow jacket</name>
    <name type="synonym">Wasp</name>
    <dbReference type="NCBI Taxonomy" id="7453"/>
    <lineage>
        <taxon>Eukaryota</taxon>
        <taxon>Metazoa</taxon>
        <taxon>Ecdysozoa</taxon>
        <taxon>Arthropoda</taxon>
        <taxon>Hexapoda</taxon>
        <taxon>Insecta</taxon>
        <taxon>Pterygota</taxon>
        <taxon>Neoptera</taxon>
        <taxon>Endopterygota</taxon>
        <taxon>Hymenoptera</taxon>
        <taxon>Apocrita</taxon>
        <taxon>Aculeata</taxon>
        <taxon>Vespoidea</taxon>
        <taxon>Vespidae</taxon>
        <taxon>Vespinae</taxon>
        <taxon>Vespula</taxon>
    </lineage>
</organism>
<feature type="transmembrane region" description="Helical" evidence="10">
    <location>
        <begin position="1069"/>
        <end position="1090"/>
    </location>
</feature>
<evidence type="ECO:0000313" key="12">
    <source>
        <dbReference type="Proteomes" id="UP001607303"/>
    </source>
</evidence>
<evidence type="ECO:0000256" key="5">
    <source>
        <dbReference type="ARBA" id="ARBA00022725"/>
    </source>
</evidence>
<evidence type="ECO:0000256" key="4">
    <source>
        <dbReference type="ARBA" id="ARBA00022692"/>
    </source>
</evidence>
<keyword evidence="5" id="KW-0552">Olfaction</keyword>
<feature type="transmembrane region" description="Helical" evidence="10">
    <location>
        <begin position="109"/>
        <end position="127"/>
    </location>
</feature>
<gene>
    <name evidence="11" type="ORF">V1477_003060</name>
</gene>
<keyword evidence="6 10" id="KW-1133">Transmembrane helix</keyword>